<feature type="compositionally biased region" description="Basic residues" evidence="1">
    <location>
        <begin position="626"/>
        <end position="644"/>
    </location>
</feature>
<feature type="compositionally biased region" description="Basic and acidic residues" evidence="1">
    <location>
        <begin position="1322"/>
        <end position="1344"/>
    </location>
</feature>
<feature type="compositionally biased region" description="Basic and acidic residues" evidence="1">
    <location>
        <begin position="1185"/>
        <end position="1200"/>
    </location>
</feature>
<name>A0A4U0UHC3_9PEZI</name>
<evidence type="ECO:0000313" key="3">
    <source>
        <dbReference type="EMBL" id="TKA33925.1"/>
    </source>
</evidence>
<feature type="compositionally biased region" description="Basic residues" evidence="1">
    <location>
        <begin position="1253"/>
        <end position="1267"/>
    </location>
</feature>
<sequence length="1523" mass="165722">MAPIISRLLPGSWSLPQQHGLQAPLQALISNTTSSNITKQLTSAATHRATASDNASYRGGPQIAGIDLVAMLVSDSGLARTEPVWWNTSPIGCLLIGLQPRGGWQVLQRTVQWGQGRITRAFGVNCTQPALYAYFTCSIRNRLEVWESPRWESPMRDCGEGGGWAKTQQSTVSRPTKLIDGSRVGQALMCDLLRPKDDEHYGIEQQARMQFLSVLLVACGLMRDQSVDNIKRAFVDDFAITERLSVVFRRLVVGVAAVKILLLLALTAICYHFWHRPLLQGATPYVVEIGSIVSWAVGAVGLLMEGGNPRVKLIERAMAPHVEERYNDLLRRSIAVDDINYMPKDQLMAENKEKETVVTTQTVDSRSSSLSTDRVTVDFGSLHGSVLVKDKGHCYLPPEVLRLVLTADIVLKRPWKWYISAALTEDVDEPTASAAEADPEAPEGTGHPLDGGNPDDIVEIIDEASGRAQDPIVDGGDTVAAVTLVPLTDVIDPPETTLEPALGIDGGSLLDTPDEEDEAGCSQPSSQEEDDNAIAIPEHESISPPPAPSPPHIEAFDHNSDADDGLGIASDIPESFPISTEALPEVDTSALTDKPAAVEDLSDVPPSPAGDRSVHFAPGTPEPRPTVRKKKSAKGSKQKSRKRASAPIEDSPDDVVAIVDGATGEGPQPVSNGSHDAVVDEVMVVPDCESLPAELVVIPGGKEIQDDSEPRPVNVDTEPVAEPHIVAVEATTSEGAGDLPHDGSEHIDVVPDADVPSPAIVDPIEPFKSKKRSSKASSKVKDKSEKKPSKSKVKDMIQSFEGRGVDVVPPPPLPDSDDLPKDFLPPPQPLVIELDSVETAEIVQEPDQDSGKVESSPAALVDIATTDDAHSPPEDASMLALDTGATSPLSDVVGSDLGATHNETDATVEQTSLHEVGSLREPHVEYDDLDLDHAHDGAEMTEPEPETVVEALSTSAEIDDWPRSGDELAGSHEDEPFAGYHERADIPSLIPDEDDQVPDLTREKGEETEMRQEDEIGTFTSEDGDEPQMLGYPVTETMDAGSAGNDDESTLVDEATAAVGLHNIAEPSAVNEPDGKEPIDDKPNLDRSIDEMTTPKDIAMDEPAVESLVGDDQPNKTHVEAQCDNDLVDGMIAEKTKTEATLDIPPCEPDLLVDETIEAWADAEDIDVPPLHRATEAGEPEPAPEEVKEAVIDVADKVQTEGEPASLEEEPIDRNVGGTFEEPGNDPLPGAAIESPLINPIAPPSPTLSKGGSYKHRADHWQRKHDTKRMSSEAKPEKASPSKRNSGHSREKPRSADRPHRSRRHSQPTEDETERRRRREARKAEESARIREEERKMAEEDEARRIRHEARRARRKAAAEEEAEVMRQKAEAIAYQEAEARRRRHEERERGSETARPRRVRRESVTKAPLLFRTSSDLPSERRREKESARGSRNDDRPMSKRSSSPAPPRAEESLGGPNEHSASAPAEAGPASSNGTKSSHRHRETTDGERPRSSRRESERSSRRPAMEERPRSFFGSLMRRL</sequence>
<dbReference type="OrthoDB" id="2898697at2759"/>
<feature type="compositionally biased region" description="Basic and acidic residues" evidence="1">
    <location>
        <begin position="1386"/>
        <end position="1396"/>
    </location>
</feature>
<feature type="compositionally biased region" description="Basic and acidic residues" evidence="1">
    <location>
        <begin position="779"/>
        <end position="795"/>
    </location>
</feature>
<feature type="region of interest" description="Disordered" evidence="1">
    <location>
        <begin position="491"/>
        <end position="674"/>
    </location>
</feature>
<dbReference type="STRING" id="329885.A0A4U0UHC3"/>
<reference evidence="3 4" key="1">
    <citation type="submission" date="2017-03" db="EMBL/GenBank/DDBJ databases">
        <title>Genomes of endolithic fungi from Antarctica.</title>
        <authorList>
            <person name="Coleine C."/>
            <person name="Masonjones S."/>
            <person name="Stajich J.E."/>
        </authorList>
    </citation>
    <scope>NUCLEOTIDE SEQUENCE [LARGE SCALE GENOMIC DNA]</scope>
    <source>
        <strain evidence="3 4">CCFEE 5311</strain>
    </source>
</reference>
<gene>
    <name evidence="3" type="ORF">B0A54_15105</name>
</gene>
<dbReference type="Proteomes" id="UP000310066">
    <property type="component" value="Unassembled WGS sequence"/>
</dbReference>
<dbReference type="EMBL" id="NAJP01000083">
    <property type="protein sequence ID" value="TKA33925.1"/>
    <property type="molecule type" value="Genomic_DNA"/>
</dbReference>
<feature type="compositionally biased region" description="Basic and acidic residues" evidence="1">
    <location>
        <begin position="960"/>
        <end position="985"/>
    </location>
</feature>
<evidence type="ECO:0000256" key="1">
    <source>
        <dbReference type="SAM" id="MobiDB-lite"/>
    </source>
</evidence>
<feature type="transmembrane region" description="Helical" evidence="2">
    <location>
        <begin position="251"/>
        <end position="273"/>
    </location>
</feature>
<organism evidence="3 4">
    <name type="scientific">Friedmanniomyces endolithicus</name>
    <dbReference type="NCBI Taxonomy" id="329885"/>
    <lineage>
        <taxon>Eukaryota</taxon>
        <taxon>Fungi</taxon>
        <taxon>Dikarya</taxon>
        <taxon>Ascomycota</taxon>
        <taxon>Pezizomycotina</taxon>
        <taxon>Dothideomycetes</taxon>
        <taxon>Dothideomycetidae</taxon>
        <taxon>Mycosphaerellales</taxon>
        <taxon>Teratosphaeriaceae</taxon>
        <taxon>Friedmanniomyces</taxon>
    </lineage>
</organism>
<feature type="compositionally biased region" description="Basic and acidic residues" evidence="1">
    <location>
        <begin position="1000"/>
        <end position="1014"/>
    </location>
</feature>
<feature type="region of interest" description="Disordered" evidence="1">
    <location>
        <begin position="429"/>
        <end position="457"/>
    </location>
</feature>
<keyword evidence="2" id="KW-1133">Transmembrane helix</keyword>
<feature type="region of interest" description="Disordered" evidence="1">
    <location>
        <begin position="956"/>
        <end position="1048"/>
    </location>
</feature>
<feature type="region of interest" description="Disordered" evidence="1">
    <location>
        <begin position="844"/>
        <end position="906"/>
    </location>
</feature>
<feature type="compositionally biased region" description="Basic residues" evidence="1">
    <location>
        <begin position="1345"/>
        <end position="1356"/>
    </location>
</feature>
<feature type="compositionally biased region" description="Basic and acidic residues" evidence="1">
    <location>
        <begin position="739"/>
        <end position="749"/>
    </location>
</feature>
<feature type="compositionally biased region" description="Basic and acidic residues" evidence="1">
    <location>
        <begin position="1419"/>
        <end position="1439"/>
    </location>
</feature>
<accession>A0A4U0UHC3</accession>
<feature type="compositionally biased region" description="Basic and acidic residues" evidence="1">
    <location>
        <begin position="1073"/>
        <end position="1094"/>
    </location>
</feature>
<evidence type="ECO:0000256" key="2">
    <source>
        <dbReference type="SAM" id="Phobius"/>
    </source>
</evidence>
<feature type="compositionally biased region" description="Basic and acidic residues" evidence="1">
    <location>
        <begin position="1485"/>
        <end position="1513"/>
    </location>
</feature>
<feature type="compositionally biased region" description="Basic and acidic residues" evidence="1">
    <location>
        <begin position="1288"/>
        <end position="1299"/>
    </location>
</feature>
<feature type="transmembrane region" description="Helical" evidence="2">
    <location>
        <begin position="285"/>
        <end position="304"/>
    </location>
</feature>
<feature type="region of interest" description="Disordered" evidence="1">
    <location>
        <begin position="1168"/>
        <end position="1523"/>
    </location>
</feature>
<feature type="compositionally biased region" description="Basic and acidic residues" evidence="1">
    <location>
        <begin position="1268"/>
        <end position="1280"/>
    </location>
</feature>
<feature type="compositionally biased region" description="Low complexity" evidence="1">
    <location>
        <begin position="1462"/>
        <end position="1474"/>
    </location>
</feature>
<comment type="caution">
    <text evidence="3">The sequence shown here is derived from an EMBL/GenBank/DDBJ whole genome shotgun (WGS) entry which is preliminary data.</text>
</comment>
<keyword evidence="2" id="KW-0812">Transmembrane</keyword>
<proteinExistence type="predicted"/>
<feature type="region of interest" description="Disordered" evidence="1">
    <location>
        <begin position="1062"/>
        <end position="1101"/>
    </location>
</feature>
<protein>
    <submittedName>
        <fullName evidence="3">Uncharacterized protein</fullName>
    </submittedName>
</protein>
<feature type="region of interest" description="Disordered" evidence="1">
    <location>
        <begin position="700"/>
        <end position="829"/>
    </location>
</feature>
<evidence type="ECO:0000313" key="4">
    <source>
        <dbReference type="Proteomes" id="UP000310066"/>
    </source>
</evidence>
<keyword evidence="2" id="KW-0472">Membrane</keyword>